<evidence type="ECO:0000259" key="6">
    <source>
        <dbReference type="Pfam" id="PF25756"/>
    </source>
</evidence>
<dbReference type="Pfam" id="PF25756">
    <property type="entry name" value="TPR_INTS8"/>
    <property type="match status" value="1"/>
</dbReference>
<dbReference type="GO" id="GO:0034472">
    <property type="term" value="P:snRNA 3'-end processing"/>
    <property type="evidence" value="ECO:0007669"/>
    <property type="project" value="InterPro"/>
</dbReference>
<dbReference type="InterPro" id="IPR057980">
    <property type="entry name" value="TPR_INTS8"/>
</dbReference>
<gene>
    <name evidence="7" type="ORF">DPMN_178250</name>
</gene>
<evidence type="ECO:0000256" key="5">
    <source>
        <dbReference type="ARBA" id="ARBA00023242"/>
    </source>
</evidence>
<feature type="domain" description="INTS8 TPR repeats" evidence="6">
    <location>
        <begin position="6"/>
        <end position="59"/>
    </location>
</feature>
<proteinExistence type="inferred from homology"/>
<reference evidence="7" key="1">
    <citation type="journal article" date="2019" name="bioRxiv">
        <title>The Genome of the Zebra Mussel, Dreissena polymorpha: A Resource for Invasive Species Research.</title>
        <authorList>
            <person name="McCartney M.A."/>
            <person name="Auch B."/>
            <person name="Kono T."/>
            <person name="Mallez S."/>
            <person name="Zhang Y."/>
            <person name="Obille A."/>
            <person name="Becker A."/>
            <person name="Abrahante J.E."/>
            <person name="Garbe J."/>
            <person name="Badalamenti J.P."/>
            <person name="Herman A."/>
            <person name="Mangelson H."/>
            <person name="Liachko I."/>
            <person name="Sullivan S."/>
            <person name="Sone E.D."/>
            <person name="Koren S."/>
            <person name="Silverstein K.A.T."/>
            <person name="Beckman K.B."/>
            <person name="Gohl D.M."/>
        </authorList>
    </citation>
    <scope>NUCLEOTIDE SEQUENCE</scope>
    <source>
        <strain evidence="7">Duluth1</strain>
        <tissue evidence="7">Whole animal</tissue>
    </source>
</reference>
<name>A0A9D4EAI9_DREPO</name>
<evidence type="ECO:0000313" key="8">
    <source>
        <dbReference type="Proteomes" id="UP000828390"/>
    </source>
</evidence>
<dbReference type="AlphaFoldDB" id="A0A9D4EAI9"/>
<dbReference type="Proteomes" id="UP000828390">
    <property type="component" value="Unassembled WGS sequence"/>
</dbReference>
<keyword evidence="4" id="KW-0158">Chromosome</keyword>
<dbReference type="PANTHER" id="PTHR13350:SF1">
    <property type="entry name" value="INTEGRATOR COMPLEX SUBUNIT 8"/>
    <property type="match status" value="1"/>
</dbReference>
<comment type="similarity">
    <text evidence="3">Belongs to the Integrator subunit 8 family.</text>
</comment>
<dbReference type="InterPro" id="IPR038751">
    <property type="entry name" value="INTS8"/>
</dbReference>
<comment type="subcellular location">
    <subcellularLocation>
        <location evidence="2">Chromosome</location>
    </subcellularLocation>
    <subcellularLocation>
        <location evidence="1">Nucleus</location>
    </subcellularLocation>
</comment>
<protein>
    <recommendedName>
        <fullName evidence="6">INTS8 TPR repeats domain-containing protein</fullName>
    </recommendedName>
</protein>
<organism evidence="7 8">
    <name type="scientific">Dreissena polymorpha</name>
    <name type="common">Zebra mussel</name>
    <name type="synonym">Mytilus polymorpha</name>
    <dbReference type="NCBI Taxonomy" id="45954"/>
    <lineage>
        <taxon>Eukaryota</taxon>
        <taxon>Metazoa</taxon>
        <taxon>Spiralia</taxon>
        <taxon>Lophotrochozoa</taxon>
        <taxon>Mollusca</taxon>
        <taxon>Bivalvia</taxon>
        <taxon>Autobranchia</taxon>
        <taxon>Heteroconchia</taxon>
        <taxon>Euheterodonta</taxon>
        <taxon>Imparidentia</taxon>
        <taxon>Neoheterodontei</taxon>
        <taxon>Myida</taxon>
        <taxon>Dreissenoidea</taxon>
        <taxon>Dreissenidae</taxon>
        <taxon>Dreissena</taxon>
    </lineage>
</organism>
<comment type="caution">
    <text evidence="7">The sequence shown here is derived from an EMBL/GenBank/DDBJ whole genome shotgun (WGS) entry which is preliminary data.</text>
</comment>
<keyword evidence="5" id="KW-0539">Nucleus</keyword>
<evidence type="ECO:0000313" key="7">
    <source>
        <dbReference type="EMBL" id="KAH3776817.1"/>
    </source>
</evidence>
<dbReference type="GO" id="GO:0032039">
    <property type="term" value="C:integrator complex"/>
    <property type="evidence" value="ECO:0007669"/>
    <property type="project" value="TreeGrafter"/>
</dbReference>
<dbReference type="PANTHER" id="PTHR13350">
    <property type="entry name" value="INTEGRATOR COMPLEX SUBUNIT 8"/>
    <property type="match status" value="1"/>
</dbReference>
<reference evidence="7" key="2">
    <citation type="submission" date="2020-11" db="EMBL/GenBank/DDBJ databases">
        <authorList>
            <person name="McCartney M.A."/>
            <person name="Auch B."/>
            <person name="Kono T."/>
            <person name="Mallez S."/>
            <person name="Becker A."/>
            <person name="Gohl D.M."/>
            <person name="Silverstein K.A.T."/>
            <person name="Koren S."/>
            <person name="Bechman K.B."/>
            <person name="Herman A."/>
            <person name="Abrahante J.E."/>
            <person name="Garbe J."/>
        </authorList>
    </citation>
    <scope>NUCLEOTIDE SEQUENCE</scope>
    <source>
        <strain evidence="7">Duluth1</strain>
        <tissue evidence="7">Whole animal</tissue>
    </source>
</reference>
<evidence type="ECO:0000256" key="2">
    <source>
        <dbReference type="ARBA" id="ARBA00004286"/>
    </source>
</evidence>
<evidence type="ECO:0000256" key="1">
    <source>
        <dbReference type="ARBA" id="ARBA00004123"/>
    </source>
</evidence>
<dbReference type="GO" id="GO:0005694">
    <property type="term" value="C:chromosome"/>
    <property type="evidence" value="ECO:0007669"/>
    <property type="project" value="UniProtKB-SubCell"/>
</dbReference>
<keyword evidence="8" id="KW-1185">Reference proteome</keyword>
<sequence length="76" mass="8678">MQTFPANNQYSAAMKFYMEAGIVSSEFFANAVPKSIYDDNVYRKMMKCCSYLQCHTQASTGFRICFPAQLCNLTHL</sequence>
<accession>A0A9D4EAI9</accession>
<evidence type="ECO:0000256" key="3">
    <source>
        <dbReference type="ARBA" id="ARBA00007147"/>
    </source>
</evidence>
<evidence type="ECO:0000256" key="4">
    <source>
        <dbReference type="ARBA" id="ARBA00022454"/>
    </source>
</evidence>
<dbReference type="EMBL" id="JAIWYP010000009">
    <property type="protein sequence ID" value="KAH3776817.1"/>
    <property type="molecule type" value="Genomic_DNA"/>
</dbReference>